<organism evidence="3 4">
    <name type="scientific">Fluctibacter corallii</name>
    <dbReference type="NCBI Taxonomy" id="2984329"/>
    <lineage>
        <taxon>Bacteria</taxon>
        <taxon>Pseudomonadati</taxon>
        <taxon>Pseudomonadota</taxon>
        <taxon>Gammaproteobacteria</taxon>
        <taxon>Alteromonadales</taxon>
        <taxon>Alteromonadaceae</taxon>
        <taxon>Fluctibacter</taxon>
    </lineage>
</organism>
<dbReference type="Proteomes" id="UP001652504">
    <property type="component" value="Unassembled WGS sequence"/>
</dbReference>
<dbReference type="Gene3D" id="2.30.42.10">
    <property type="match status" value="1"/>
</dbReference>
<dbReference type="InterPro" id="IPR001478">
    <property type="entry name" value="PDZ"/>
</dbReference>
<dbReference type="SMART" id="SM00228">
    <property type="entry name" value="PDZ"/>
    <property type="match status" value="1"/>
</dbReference>
<comment type="caution">
    <text evidence="3">The sequence shown here is derived from an EMBL/GenBank/DDBJ whole genome shotgun (WGS) entry which is preliminary data.</text>
</comment>
<name>A0ABT3A543_9ALTE</name>
<proteinExistence type="predicted"/>
<feature type="chain" id="PRO_5047057021" evidence="1">
    <location>
        <begin position="21"/>
        <end position="114"/>
    </location>
</feature>
<feature type="domain" description="PDZ" evidence="2">
    <location>
        <begin position="21"/>
        <end position="92"/>
    </location>
</feature>
<gene>
    <name evidence="3" type="ORF">OE749_03770</name>
</gene>
<accession>A0ABT3A543</accession>
<keyword evidence="4" id="KW-1185">Reference proteome</keyword>
<evidence type="ECO:0000313" key="3">
    <source>
        <dbReference type="EMBL" id="MCV2883818.1"/>
    </source>
</evidence>
<dbReference type="RefSeq" id="WP_263711032.1">
    <property type="nucleotide sequence ID" value="NZ_JAOWKX010000002.1"/>
</dbReference>
<sequence length="114" mass="11901">MKKFYVLVLALALVSGQAIADKGAIGFSASVSVSGFFSPELTEVKVDEVFEGSPAALAGLKAGYLITSIDGCNVPGCSASKAKKLMKKTPGETLNLRVKPDEKSDEISIAIHVQ</sequence>
<keyword evidence="1" id="KW-0732">Signal</keyword>
<dbReference type="Pfam" id="PF13180">
    <property type="entry name" value="PDZ_2"/>
    <property type="match status" value="1"/>
</dbReference>
<dbReference type="PROSITE" id="PS50106">
    <property type="entry name" value="PDZ"/>
    <property type="match status" value="1"/>
</dbReference>
<feature type="signal peptide" evidence="1">
    <location>
        <begin position="1"/>
        <end position="20"/>
    </location>
</feature>
<evidence type="ECO:0000256" key="1">
    <source>
        <dbReference type="SAM" id="SignalP"/>
    </source>
</evidence>
<evidence type="ECO:0000313" key="4">
    <source>
        <dbReference type="Proteomes" id="UP001652504"/>
    </source>
</evidence>
<dbReference type="SUPFAM" id="SSF50156">
    <property type="entry name" value="PDZ domain-like"/>
    <property type="match status" value="1"/>
</dbReference>
<reference evidence="3 4" key="1">
    <citation type="submission" date="2022-10" db="EMBL/GenBank/DDBJ databases">
        <title>Aestuariibacter sp. AA17 isolated from Montipora capitata coral fragment.</title>
        <authorList>
            <person name="Emsley S.A."/>
            <person name="Pfannmuller K.M."/>
            <person name="Loughran R.M."/>
            <person name="Shlafstein M."/>
            <person name="Papke E."/>
            <person name="Saw J.H."/>
            <person name="Ushijima B."/>
            <person name="Videau P."/>
        </authorList>
    </citation>
    <scope>NUCLEOTIDE SEQUENCE [LARGE SCALE GENOMIC DNA]</scope>
    <source>
        <strain evidence="3 4">AA17</strain>
    </source>
</reference>
<dbReference type="InterPro" id="IPR036034">
    <property type="entry name" value="PDZ_sf"/>
</dbReference>
<dbReference type="EMBL" id="JAOWKX010000002">
    <property type="protein sequence ID" value="MCV2883818.1"/>
    <property type="molecule type" value="Genomic_DNA"/>
</dbReference>
<evidence type="ECO:0000259" key="2">
    <source>
        <dbReference type="PROSITE" id="PS50106"/>
    </source>
</evidence>
<protein>
    <submittedName>
        <fullName evidence="3">PDZ domain-containing protein</fullName>
    </submittedName>
</protein>